<dbReference type="Proteomes" id="UP000829196">
    <property type="component" value="Unassembled WGS sequence"/>
</dbReference>
<dbReference type="EMBL" id="JAGYWB010000006">
    <property type="protein sequence ID" value="KAI0519413.1"/>
    <property type="molecule type" value="Genomic_DNA"/>
</dbReference>
<keyword evidence="3" id="KW-1185">Reference proteome</keyword>
<evidence type="ECO:0000313" key="2">
    <source>
        <dbReference type="EMBL" id="KAI0519413.1"/>
    </source>
</evidence>
<protein>
    <submittedName>
        <fullName evidence="2">Uncharacterized protein</fullName>
    </submittedName>
</protein>
<keyword evidence="1" id="KW-0472">Membrane</keyword>
<name>A0A8T3BV75_DENNO</name>
<comment type="caution">
    <text evidence="2">The sequence shown here is derived from an EMBL/GenBank/DDBJ whole genome shotgun (WGS) entry which is preliminary data.</text>
</comment>
<organism evidence="2 3">
    <name type="scientific">Dendrobium nobile</name>
    <name type="common">Orchid</name>
    <dbReference type="NCBI Taxonomy" id="94219"/>
    <lineage>
        <taxon>Eukaryota</taxon>
        <taxon>Viridiplantae</taxon>
        <taxon>Streptophyta</taxon>
        <taxon>Embryophyta</taxon>
        <taxon>Tracheophyta</taxon>
        <taxon>Spermatophyta</taxon>
        <taxon>Magnoliopsida</taxon>
        <taxon>Liliopsida</taxon>
        <taxon>Asparagales</taxon>
        <taxon>Orchidaceae</taxon>
        <taxon>Epidendroideae</taxon>
        <taxon>Malaxideae</taxon>
        <taxon>Dendrobiinae</taxon>
        <taxon>Dendrobium</taxon>
    </lineage>
</organism>
<keyword evidence="1" id="KW-1133">Transmembrane helix</keyword>
<accession>A0A8T3BV75</accession>
<feature type="transmembrane region" description="Helical" evidence="1">
    <location>
        <begin position="6"/>
        <end position="26"/>
    </location>
</feature>
<sequence>MLCLFSYYMLNGDALIFFMLFLNGFLHNFINVSMLSEIMCRNVYVQDYASTSYIHVISSEISKFCWKTYLASMNESHMVYFLLLQIKFNAKHKKMGMKFSSYLLVIV</sequence>
<evidence type="ECO:0000256" key="1">
    <source>
        <dbReference type="SAM" id="Phobius"/>
    </source>
</evidence>
<proteinExistence type="predicted"/>
<dbReference type="AlphaFoldDB" id="A0A8T3BV75"/>
<evidence type="ECO:0000313" key="3">
    <source>
        <dbReference type="Proteomes" id="UP000829196"/>
    </source>
</evidence>
<gene>
    <name evidence="2" type="ORF">KFK09_006860</name>
</gene>
<reference evidence="2" key="1">
    <citation type="journal article" date="2022" name="Front. Genet.">
        <title>Chromosome-Scale Assembly of the Dendrobium nobile Genome Provides Insights Into the Molecular Mechanism of the Biosynthesis of the Medicinal Active Ingredient of Dendrobium.</title>
        <authorList>
            <person name="Xu Q."/>
            <person name="Niu S.-C."/>
            <person name="Li K.-L."/>
            <person name="Zheng P.-J."/>
            <person name="Zhang X.-J."/>
            <person name="Jia Y."/>
            <person name="Liu Y."/>
            <person name="Niu Y.-X."/>
            <person name="Yu L.-H."/>
            <person name="Chen D.-F."/>
            <person name="Zhang G.-Q."/>
        </authorList>
    </citation>
    <scope>NUCLEOTIDE SEQUENCE</scope>
    <source>
        <tissue evidence="2">Leaf</tissue>
    </source>
</reference>
<keyword evidence="1" id="KW-0812">Transmembrane</keyword>